<feature type="region of interest" description="Disordered" evidence="1">
    <location>
        <begin position="155"/>
        <end position="204"/>
    </location>
</feature>
<comment type="caution">
    <text evidence="2">The sequence shown here is derived from an EMBL/GenBank/DDBJ whole genome shotgun (WGS) entry which is preliminary data.</text>
</comment>
<dbReference type="EMBL" id="JAAVJB010000058">
    <property type="protein sequence ID" value="NJP66586.1"/>
    <property type="molecule type" value="Genomic_DNA"/>
</dbReference>
<accession>A0ABX1AKQ3</accession>
<dbReference type="RefSeq" id="WP_167933109.1">
    <property type="nucleotide sequence ID" value="NZ_JAAVJB010000058.1"/>
</dbReference>
<dbReference type="Proteomes" id="UP000746503">
    <property type="component" value="Unassembled WGS sequence"/>
</dbReference>
<keyword evidence="3" id="KW-1185">Reference proteome</keyword>
<protein>
    <submittedName>
        <fullName evidence="2">Pyridoxamine 5'-phosphate oxidase family protein</fullName>
    </submittedName>
</protein>
<evidence type="ECO:0000313" key="2">
    <source>
        <dbReference type="EMBL" id="NJP66586.1"/>
    </source>
</evidence>
<evidence type="ECO:0000313" key="3">
    <source>
        <dbReference type="Proteomes" id="UP000746503"/>
    </source>
</evidence>
<feature type="region of interest" description="Disordered" evidence="1">
    <location>
        <begin position="100"/>
        <end position="141"/>
    </location>
</feature>
<proteinExistence type="predicted"/>
<name>A0ABX1AKQ3_9ACTN</name>
<evidence type="ECO:0000256" key="1">
    <source>
        <dbReference type="SAM" id="MobiDB-lite"/>
    </source>
</evidence>
<gene>
    <name evidence="2" type="ORF">HCJ92_09880</name>
</gene>
<organism evidence="2 3">
    <name type="scientific">Streptomyces spiramenti</name>
    <dbReference type="NCBI Taxonomy" id="2720606"/>
    <lineage>
        <taxon>Bacteria</taxon>
        <taxon>Bacillati</taxon>
        <taxon>Actinomycetota</taxon>
        <taxon>Actinomycetes</taxon>
        <taxon>Kitasatosporales</taxon>
        <taxon>Streptomycetaceae</taxon>
        <taxon>Streptomyces</taxon>
    </lineage>
</organism>
<feature type="compositionally biased region" description="Low complexity" evidence="1">
    <location>
        <begin position="156"/>
        <end position="177"/>
    </location>
</feature>
<sequence length="204" mass="21004">MPAYRPSDQLAEALRLLPSATHGRAAVTRRALPFVLVAQHLVTRGSVLLRIPSGQIESRVLDGTVLAYHAHPRGDWNENAPGVQLVGSVSTVRPTDAERAAFDRSGAQPATLTPSAVPAPRAEDAGAEVEPPAEDPPGTLYARLDPMLATVRLPDAAAEAAGSTGAESGARGTVEAAAADDAEVGTAAGRDVGHPTVAPDRPRP</sequence>
<reference evidence="2 3" key="1">
    <citation type="submission" date="2020-03" db="EMBL/GenBank/DDBJ databases">
        <title>Draft genome of Streptomyces sp. ventii, isolated from the Axial Seamount in the Pacific Ocean, and resequencing of the two type strains Streptomyces lonarensis strain NCL 716 and Streptomyces bohaiensis strain 11A07.</title>
        <authorList>
            <person name="Loughran R.M."/>
            <person name="Pfannmuller K.M."/>
            <person name="Wasson B.J."/>
            <person name="Deadmond M.C."/>
            <person name="Paddock B.E."/>
            <person name="Koyack M.J."/>
            <person name="Gallegos D.A."/>
            <person name="Mitchell E.A."/>
            <person name="Ushijima B."/>
            <person name="Saw J.H."/>
            <person name="Mcphail K.L."/>
            <person name="Videau P."/>
        </authorList>
    </citation>
    <scope>NUCLEOTIDE SEQUENCE [LARGE SCALE GENOMIC DNA]</scope>
    <source>
        <strain evidence="3">5675061</strain>
    </source>
</reference>